<gene>
    <name evidence="1" type="ORF">TM448B02367_0005</name>
</gene>
<name>A0A6M3XWU0_9ZZZZ</name>
<dbReference type="AlphaFoldDB" id="A0A6M3XWU0"/>
<dbReference type="InterPro" id="IPR056914">
    <property type="entry name" value="Gp53-like"/>
</dbReference>
<sequence length="180" mass="18189">MADVGYGPKPTNQILVAGYPLVQILKVEVATTMYPGRLVKKGTNDDDIIVNTAAGAAIGWLGYERTIKKHRPATVDTIYLADAQAAVLGGGNFVIVASLALGQSVSKGARLVAGAAGELIAATALAVTVPTGTVPVTSTAAQPDLTEAGGLPPQGIVVAIAEETVDASAAAKDIMVRSLI</sequence>
<accession>A0A6M3XWU0</accession>
<evidence type="ECO:0000313" key="1">
    <source>
        <dbReference type="EMBL" id="QJI01234.1"/>
    </source>
</evidence>
<dbReference type="EMBL" id="MT144908">
    <property type="protein sequence ID" value="QJI01234.1"/>
    <property type="molecule type" value="Genomic_DNA"/>
</dbReference>
<dbReference type="Pfam" id="PF23982">
    <property type="entry name" value="XM1_gp53_minor_capsid"/>
    <property type="match status" value="1"/>
</dbReference>
<proteinExistence type="predicted"/>
<reference evidence="1" key="1">
    <citation type="submission" date="2020-03" db="EMBL/GenBank/DDBJ databases">
        <title>The deep terrestrial virosphere.</title>
        <authorList>
            <person name="Holmfeldt K."/>
            <person name="Nilsson E."/>
            <person name="Simone D."/>
            <person name="Lopez-Fernandez M."/>
            <person name="Wu X."/>
            <person name="de Brujin I."/>
            <person name="Lundin D."/>
            <person name="Andersson A."/>
            <person name="Bertilsson S."/>
            <person name="Dopson M."/>
        </authorList>
    </citation>
    <scope>NUCLEOTIDE SEQUENCE</scope>
    <source>
        <strain evidence="1">TM448B02367</strain>
    </source>
</reference>
<organism evidence="1">
    <name type="scientific">viral metagenome</name>
    <dbReference type="NCBI Taxonomy" id="1070528"/>
    <lineage>
        <taxon>unclassified sequences</taxon>
        <taxon>metagenomes</taxon>
        <taxon>organismal metagenomes</taxon>
    </lineage>
</organism>
<protein>
    <submittedName>
        <fullName evidence="1">Uncharacterized protein</fullName>
    </submittedName>
</protein>